<dbReference type="AlphaFoldDB" id="A0AAD3S4P8"/>
<name>A0AAD3S4P8_NEPGR</name>
<evidence type="ECO:0000313" key="2">
    <source>
        <dbReference type="Proteomes" id="UP001279734"/>
    </source>
</evidence>
<evidence type="ECO:0000313" key="1">
    <source>
        <dbReference type="EMBL" id="GMH04373.1"/>
    </source>
</evidence>
<accession>A0AAD3S4P8</accession>
<keyword evidence="2" id="KW-1185">Reference proteome</keyword>
<dbReference type="EMBL" id="BSYO01000005">
    <property type="protein sequence ID" value="GMH04373.1"/>
    <property type="molecule type" value="Genomic_DNA"/>
</dbReference>
<organism evidence="1 2">
    <name type="scientific">Nepenthes gracilis</name>
    <name type="common">Slender pitcher plant</name>
    <dbReference type="NCBI Taxonomy" id="150966"/>
    <lineage>
        <taxon>Eukaryota</taxon>
        <taxon>Viridiplantae</taxon>
        <taxon>Streptophyta</taxon>
        <taxon>Embryophyta</taxon>
        <taxon>Tracheophyta</taxon>
        <taxon>Spermatophyta</taxon>
        <taxon>Magnoliopsida</taxon>
        <taxon>eudicotyledons</taxon>
        <taxon>Gunneridae</taxon>
        <taxon>Pentapetalae</taxon>
        <taxon>Caryophyllales</taxon>
        <taxon>Nepenthaceae</taxon>
        <taxon>Nepenthes</taxon>
    </lineage>
</organism>
<proteinExistence type="predicted"/>
<gene>
    <name evidence="1" type="ORF">Nepgr_006212</name>
</gene>
<protein>
    <submittedName>
        <fullName evidence="1">Uncharacterized protein</fullName>
    </submittedName>
</protein>
<sequence length="214" mass="23273">MPYDPSRTLGSVLEKSNTTLLSLKLISGHVSREVSVNFWLPWLWIAAEESKQAMLKLIWQKWIGVRRWQHAFIPIEVNPPWKCPSLLEATCTGRTRETGDGRDLRDWHKLVGVQVNNTNSISLKQSEKAYSGLEFCGGDRAAGLANADLKLGNRSKGILAPGSHHAALAAVAELLVVRDTGEEVNDGGVPHAAMGNVALELGAVSLFSGLCSNH</sequence>
<dbReference type="Proteomes" id="UP001279734">
    <property type="component" value="Unassembled WGS sequence"/>
</dbReference>
<comment type="caution">
    <text evidence="1">The sequence shown here is derived from an EMBL/GenBank/DDBJ whole genome shotgun (WGS) entry which is preliminary data.</text>
</comment>
<reference evidence="1" key="1">
    <citation type="submission" date="2023-05" db="EMBL/GenBank/DDBJ databases">
        <title>Nepenthes gracilis genome sequencing.</title>
        <authorList>
            <person name="Fukushima K."/>
        </authorList>
    </citation>
    <scope>NUCLEOTIDE SEQUENCE</scope>
    <source>
        <strain evidence="1">SING2019-196</strain>
    </source>
</reference>